<keyword evidence="1" id="KW-0472">Membrane</keyword>
<dbReference type="EMBL" id="JACAZI010000002">
    <property type="protein sequence ID" value="KAF7368316.1"/>
    <property type="molecule type" value="Genomic_DNA"/>
</dbReference>
<dbReference type="GO" id="GO:0046933">
    <property type="term" value="F:proton-transporting ATP synthase activity, rotational mechanism"/>
    <property type="evidence" value="ECO:0007669"/>
    <property type="project" value="TreeGrafter"/>
</dbReference>
<keyword evidence="1" id="KW-0812">Transmembrane</keyword>
<gene>
    <name evidence="2" type="ORF">MVEN_00152900</name>
</gene>
<protein>
    <submittedName>
        <fullName evidence="2">Subunit G of the mitochondrial F1F0 ATP synthase</fullName>
    </submittedName>
</protein>
<comment type="caution">
    <text evidence="2">The sequence shown here is derived from an EMBL/GenBank/DDBJ whole genome shotgun (WGS) entry which is preliminary data.</text>
</comment>
<reference evidence="2" key="1">
    <citation type="submission" date="2020-05" db="EMBL/GenBank/DDBJ databases">
        <title>Mycena genomes resolve the evolution of fungal bioluminescence.</title>
        <authorList>
            <person name="Tsai I.J."/>
        </authorList>
    </citation>
    <scope>NUCLEOTIDE SEQUENCE</scope>
    <source>
        <strain evidence="2">CCC161011</strain>
    </source>
</reference>
<feature type="transmembrane region" description="Helical" evidence="1">
    <location>
        <begin position="68"/>
        <end position="87"/>
    </location>
</feature>
<dbReference type="Pfam" id="PF10791">
    <property type="entry name" value="F1F0-ATPsyn_F"/>
    <property type="match status" value="1"/>
</dbReference>
<dbReference type="Proteomes" id="UP000620124">
    <property type="component" value="Unassembled WGS sequence"/>
</dbReference>
<dbReference type="PANTHER" id="PTHR28161">
    <property type="entry name" value="ATP SYNTHASE SUBUNIT F, MITOCHONDRIAL"/>
    <property type="match status" value="1"/>
</dbReference>
<organism evidence="2 3">
    <name type="scientific">Mycena venus</name>
    <dbReference type="NCBI Taxonomy" id="2733690"/>
    <lineage>
        <taxon>Eukaryota</taxon>
        <taxon>Fungi</taxon>
        <taxon>Dikarya</taxon>
        <taxon>Basidiomycota</taxon>
        <taxon>Agaricomycotina</taxon>
        <taxon>Agaricomycetes</taxon>
        <taxon>Agaricomycetidae</taxon>
        <taxon>Agaricales</taxon>
        <taxon>Marasmiineae</taxon>
        <taxon>Mycenaceae</taxon>
        <taxon>Mycena</taxon>
    </lineage>
</organism>
<dbReference type="PANTHER" id="PTHR28161:SF1">
    <property type="entry name" value="ATP SYNTHASE SUBUNIT F, MITOCHONDRIAL"/>
    <property type="match status" value="1"/>
</dbReference>
<proteinExistence type="predicted"/>
<sequence length="170" mass="18279">MHATVARRALGGLVPPKIATPKLVSGASPTGSGPLAPLVAFYYKLPKGPAPVSAIRGLKARFFSGKNASGVPVLGLIGGIFLVGYTLDYQRALRFSDYRSRANMCSQFVCGFCSPPQAPQEQRALKSESNLRSGLHVPAFYDPDPIAIRRLYTSNQCCFSALPYLCPTTR</sequence>
<dbReference type="OrthoDB" id="5561579at2759"/>
<evidence type="ECO:0000313" key="3">
    <source>
        <dbReference type="Proteomes" id="UP000620124"/>
    </source>
</evidence>
<keyword evidence="1" id="KW-1133">Transmembrane helix</keyword>
<name>A0A8H6Z1T1_9AGAR</name>
<dbReference type="AlphaFoldDB" id="A0A8H6Z1T1"/>
<keyword evidence="3" id="KW-1185">Reference proteome</keyword>
<evidence type="ECO:0000256" key="1">
    <source>
        <dbReference type="SAM" id="Phobius"/>
    </source>
</evidence>
<evidence type="ECO:0000313" key="2">
    <source>
        <dbReference type="EMBL" id="KAF7368316.1"/>
    </source>
</evidence>
<dbReference type="InterPro" id="IPR019727">
    <property type="entry name" value="ATP_synth_F0_fsu_mt_fun"/>
</dbReference>
<accession>A0A8H6Z1T1</accession>